<evidence type="ECO:0008006" key="3">
    <source>
        <dbReference type="Google" id="ProtNLM"/>
    </source>
</evidence>
<evidence type="ECO:0000313" key="2">
    <source>
        <dbReference type="Proteomes" id="UP001526143"/>
    </source>
</evidence>
<dbReference type="RefSeq" id="WP_263747580.1">
    <property type="nucleotide sequence ID" value="NZ_JAOWRF010000298.1"/>
</dbReference>
<accession>A0ABT3B3H9</accession>
<organism evidence="1 2">
    <name type="scientific">Plectonema radiosum NIES-515</name>
    <dbReference type="NCBI Taxonomy" id="2986073"/>
    <lineage>
        <taxon>Bacteria</taxon>
        <taxon>Bacillati</taxon>
        <taxon>Cyanobacteriota</taxon>
        <taxon>Cyanophyceae</taxon>
        <taxon>Oscillatoriophycideae</taxon>
        <taxon>Oscillatoriales</taxon>
        <taxon>Microcoleaceae</taxon>
        <taxon>Plectonema</taxon>
    </lineage>
</organism>
<sequence length="64" mass="7395">MNNNSCHVPGKTKKWTHNFCKKSIEGSIVRKQLIVKPDAPRQQFLALIGDRLNIQITDRWDHAP</sequence>
<name>A0ABT3B3H9_9CYAN</name>
<dbReference type="EMBL" id="JAOWRF010000298">
    <property type="protein sequence ID" value="MCV3215933.1"/>
    <property type="molecule type" value="Genomic_DNA"/>
</dbReference>
<keyword evidence="2" id="KW-1185">Reference proteome</keyword>
<evidence type="ECO:0000313" key="1">
    <source>
        <dbReference type="EMBL" id="MCV3215933.1"/>
    </source>
</evidence>
<dbReference type="Proteomes" id="UP001526143">
    <property type="component" value="Unassembled WGS sequence"/>
</dbReference>
<proteinExistence type="predicted"/>
<reference evidence="1 2" key="1">
    <citation type="submission" date="2022-10" db="EMBL/GenBank/DDBJ databases">
        <title>Identification of biosynthetic pathway for the production of the potent trypsin inhibitor radiosumin.</title>
        <authorList>
            <person name="Fewer D.P."/>
            <person name="Delbaje E."/>
            <person name="Ouyang X."/>
            <person name="Agostino P.D."/>
            <person name="Wahlsten M."/>
            <person name="Jokela J."/>
            <person name="Permi P."/>
            <person name="Haapaniemi E."/>
            <person name="Koistinen H."/>
        </authorList>
    </citation>
    <scope>NUCLEOTIDE SEQUENCE [LARGE SCALE GENOMIC DNA]</scope>
    <source>
        <strain evidence="1 2">NIES-515</strain>
    </source>
</reference>
<gene>
    <name evidence="1" type="ORF">OGM63_20895</name>
</gene>
<protein>
    <recommendedName>
        <fullName evidence="3">Transposase</fullName>
    </recommendedName>
</protein>
<comment type="caution">
    <text evidence="1">The sequence shown here is derived from an EMBL/GenBank/DDBJ whole genome shotgun (WGS) entry which is preliminary data.</text>
</comment>